<reference evidence="13 14" key="1">
    <citation type="submission" date="2019-12" db="EMBL/GenBank/DDBJ databases">
        <title>Draft genome sequence of the ascomycete Xylaria multiplex DSM 110363.</title>
        <authorList>
            <person name="Buettner E."/>
            <person name="Kellner H."/>
        </authorList>
    </citation>
    <scope>NUCLEOTIDE SEQUENCE [LARGE SCALE GENOMIC DNA]</scope>
    <source>
        <strain evidence="13 14">DSM 110363</strain>
    </source>
</reference>
<evidence type="ECO:0000256" key="3">
    <source>
        <dbReference type="ARBA" id="ARBA00022490"/>
    </source>
</evidence>
<keyword evidence="6" id="KW-0539">Nucleus</keyword>
<dbReference type="GO" id="GO:0005829">
    <property type="term" value="C:cytosol"/>
    <property type="evidence" value="ECO:0007669"/>
    <property type="project" value="TreeGrafter"/>
</dbReference>
<evidence type="ECO:0000259" key="11">
    <source>
        <dbReference type="Pfam" id="PF23925"/>
    </source>
</evidence>
<comment type="similarity">
    <text evidence="2 6">Belongs to the ELP1/IKA1 family.</text>
</comment>
<dbReference type="InterPro" id="IPR056164">
    <property type="entry name" value="Beta-prop_ELP1_1st"/>
</dbReference>
<feature type="domain" description="ELP1 three-helical bundle" evidence="12">
    <location>
        <begin position="1080"/>
        <end position="1257"/>
    </location>
</feature>
<evidence type="ECO:0000313" key="14">
    <source>
        <dbReference type="Proteomes" id="UP000481858"/>
    </source>
</evidence>
<dbReference type="InterPro" id="IPR056165">
    <property type="entry name" value="Beta-prop_ELP1_2nd"/>
</dbReference>
<evidence type="ECO:0000259" key="9">
    <source>
        <dbReference type="Pfam" id="PF23797"/>
    </source>
</evidence>
<evidence type="ECO:0000256" key="7">
    <source>
        <dbReference type="SAM" id="MobiDB-lite"/>
    </source>
</evidence>
<dbReference type="Pfam" id="PF04762">
    <property type="entry name" value="Beta-prop_ELP1_1st"/>
    <property type="match status" value="1"/>
</dbReference>
<evidence type="ECO:0000259" key="10">
    <source>
        <dbReference type="Pfam" id="PF23878"/>
    </source>
</evidence>
<evidence type="ECO:0000256" key="5">
    <source>
        <dbReference type="ARBA" id="ARBA00029535"/>
    </source>
</evidence>
<feature type="region of interest" description="Disordered" evidence="7">
    <location>
        <begin position="764"/>
        <end position="789"/>
    </location>
</feature>
<dbReference type="GO" id="GO:0002926">
    <property type="term" value="P:tRNA wobble base 5-methoxycarbonylmethyl-2-thiouridinylation"/>
    <property type="evidence" value="ECO:0007669"/>
    <property type="project" value="TreeGrafter"/>
</dbReference>
<comment type="subcellular location">
    <subcellularLocation>
        <location evidence="6">Cytoplasm</location>
    </subcellularLocation>
    <subcellularLocation>
        <location evidence="6">Nucleus</location>
    </subcellularLocation>
</comment>
<keyword evidence="4" id="KW-0819">tRNA processing</keyword>
<sequence length="1317" mass="145644">MRNLRNIRYNAWNTSTNFDGSAITSSCWDPAKDELLCTLGPDGADGRIRLVRILEHVRASSVDVECQEVASWDAPSPNPDLAVDRVLSLHHFADSLTTCLILEGGDIVIVRESEGLSPSDGVHIEIVGSIDEGITAASWSPDEELVAITTKVKTVVFMSRTFDGITDMAMTAEDLKASKHVSVGWGKKETQFQGRGAKALRDPTIPEKVDQGILSPNDDSTTSISWRGDGAYVAINAVEEGIRRVIRVYSRDGVLDSASEPVDHMDSALSWRPAGNLMASIQRLEDRIDVIFFERNGLRHGQFSLRSPEGKTLTKDKIHLSWNADSTVLAVTLDDRIQLWTMGNYHWYLKQEIFTEGQPQKIVWHPEKSLRFGAAVVGKLIQAEYIFEVAHGSLTPPYDYGAVAVIDGQTLKVTPFRTANIPPPMAMFELSVSSPVVDVAFSPANNFMAVLHQTGVDLYEWTTKQQRSLPPRFLGTTEFAKQHIEEYLLPLQISVTETFTIHCLCSGNEGSLIFCQTFNPSSGEFTGSSTMYAGSMFGFSRLTQAISEDVVTQDAFGRFHGVASQVDELFSVRHSSQLPWSELIDLAGNVIAIGLSRNGHLFANTRLLLKNCTSFLVTPAHLIITTTNHLLKFIHLTDVDSLEVPPDDPETDERCRSIERGAKLITAMPTNMSLVLQMPRGNLETIFPRAMVVAGIRKLIEALDYGRAFAFCRTQRVDMNILYDHKPEQFLTNVGLFLEQVQDIANIDLFLSSLRDDDVTQTMYRDTKTPKGPNPTEEPVQPGASSEGSSKVNIICDAVLSRLQLKNTKDHGTLQNIITANICKSPPAFEDGLRVVATLMKEDQQLAEKAVEHICFLADVNTLYDEALGLYHLDLALLVAQQSQRDPREYLPFIQNLHQLPKLRMKFVIDDHLNRREKALSHLKDIHAHQEAQDYTVKHSLYSAALQLYRYDTTNLAILRGLYATHLESRSKYREAGLIHESLHDYAAATRCYRAAGVSCWRECLFTAYQQTPALSPDALTELATTLAEAVYEAKDYAAAATIHLEHLGSLEAAIPCFCKGYLFADAMRLCVQRGKPELLPTLVDTGIADALGSSTEFLADCKSQLLAQVPRIAELRRKAAEDPLGFYEGERAGGADVPDDVSVAASSRVTAGGASLFTRYTGKNSVGTLGTGVSRATSKNRRREEKKRARGRKGTVYEEEYLVNSVRRLVDRVETTRPDIDRLVVALVRRAMIDRARAVETLAAEVVDACQKAVKDVFPGSKDEDAAAAAREQGGEGEDEWRPVGADAVLAETLEAAWRKQEPPAIAAFERLSLLG</sequence>
<evidence type="ECO:0000313" key="13">
    <source>
        <dbReference type="EMBL" id="KAF2971915.1"/>
    </source>
</evidence>
<dbReference type="InterPro" id="IPR056166">
    <property type="entry name" value="TPR_ELP1"/>
</dbReference>
<dbReference type="PIRSF" id="PIRSF017233">
    <property type="entry name" value="IKAP"/>
    <property type="match status" value="1"/>
</dbReference>
<feature type="domain" description="ELP1 alpha-solenoid" evidence="11">
    <location>
        <begin position="689"/>
        <end position="897"/>
    </location>
</feature>
<dbReference type="SUPFAM" id="SSF69322">
    <property type="entry name" value="Tricorn protease domain 2"/>
    <property type="match status" value="1"/>
</dbReference>
<dbReference type="GO" id="GO:0005634">
    <property type="term" value="C:nucleus"/>
    <property type="evidence" value="ECO:0007669"/>
    <property type="project" value="UniProtKB-SubCell"/>
</dbReference>
<feature type="domain" description="ELP1 first N-terminal beta-propeller" evidence="8">
    <location>
        <begin position="1"/>
        <end position="367"/>
    </location>
</feature>
<dbReference type="FunCoup" id="A0A7C8MZC4">
    <property type="interactions" value="950"/>
</dbReference>
<dbReference type="EMBL" id="WUBL01000010">
    <property type="protein sequence ID" value="KAF2971915.1"/>
    <property type="molecule type" value="Genomic_DNA"/>
</dbReference>
<name>A0A7C8MZC4_9PEZI</name>
<feature type="region of interest" description="Disordered" evidence="7">
    <location>
        <begin position="1169"/>
        <end position="1192"/>
    </location>
</feature>
<evidence type="ECO:0000259" key="8">
    <source>
        <dbReference type="Pfam" id="PF04762"/>
    </source>
</evidence>
<gene>
    <name evidence="13" type="ORF">GQX73_g1767</name>
</gene>
<dbReference type="Pfam" id="PF23936">
    <property type="entry name" value="HB_ELP1"/>
    <property type="match status" value="1"/>
</dbReference>
<evidence type="ECO:0000259" key="12">
    <source>
        <dbReference type="Pfam" id="PF23936"/>
    </source>
</evidence>
<proteinExistence type="inferred from homology"/>
<feature type="region of interest" description="Disordered" evidence="7">
    <location>
        <begin position="1263"/>
        <end position="1284"/>
    </location>
</feature>
<evidence type="ECO:0000256" key="2">
    <source>
        <dbReference type="ARBA" id="ARBA00006086"/>
    </source>
</evidence>
<keyword evidence="14" id="KW-1185">Reference proteome</keyword>
<dbReference type="Gene3D" id="2.130.10.10">
    <property type="entry name" value="YVTN repeat-like/Quinoprotein amine dehydrogenase"/>
    <property type="match status" value="1"/>
</dbReference>
<accession>A0A7C8MZC4</accession>
<feature type="domain" description="ELP1 N-terminal second beta-propeller" evidence="9">
    <location>
        <begin position="405"/>
        <end position="665"/>
    </location>
</feature>
<evidence type="ECO:0000256" key="1">
    <source>
        <dbReference type="ARBA" id="ARBA00005043"/>
    </source>
</evidence>
<dbReference type="InParanoid" id="A0A7C8MZC4"/>
<dbReference type="Pfam" id="PF23797">
    <property type="entry name" value="Beta-prop_ELP1_2nd"/>
    <property type="match status" value="1"/>
</dbReference>
<keyword evidence="3 6" id="KW-0963">Cytoplasm</keyword>
<evidence type="ECO:0000256" key="6">
    <source>
        <dbReference type="PIRNR" id="PIRNR017233"/>
    </source>
</evidence>
<dbReference type="PANTHER" id="PTHR12747">
    <property type="entry name" value="ELONGATOR COMPLEX PROTEIN 1"/>
    <property type="match status" value="1"/>
</dbReference>
<dbReference type="GO" id="GO:0000049">
    <property type="term" value="F:tRNA binding"/>
    <property type="evidence" value="ECO:0007669"/>
    <property type="project" value="TreeGrafter"/>
</dbReference>
<dbReference type="InterPro" id="IPR056169">
    <property type="entry name" value="HB_ELP1"/>
</dbReference>
<dbReference type="UniPathway" id="UPA00988"/>
<dbReference type="InterPro" id="IPR056167">
    <property type="entry name" value="A-sol_ELP1"/>
</dbReference>
<evidence type="ECO:0000256" key="4">
    <source>
        <dbReference type="ARBA" id="ARBA00022694"/>
    </source>
</evidence>
<dbReference type="Pfam" id="PF23925">
    <property type="entry name" value="A-sol_ELP1"/>
    <property type="match status" value="1"/>
</dbReference>
<organism evidence="13 14">
    <name type="scientific">Xylaria multiplex</name>
    <dbReference type="NCBI Taxonomy" id="323545"/>
    <lineage>
        <taxon>Eukaryota</taxon>
        <taxon>Fungi</taxon>
        <taxon>Dikarya</taxon>
        <taxon>Ascomycota</taxon>
        <taxon>Pezizomycotina</taxon>
        <taxon>Sordariomycetes</taxon>
        <taxon>Xylariomycetidae</taxon>
        <taxon>Xylariales</taxon>
        <taxon>Xylariaceae</taxon>
        <taxon>Xylaria</taxon>
    </lineage>
</organism>
<feature type="domain" description="ELP1 TPR" evidence="10">
    <location>
        <begin position="906"/>
        <end position="1069"/>
    </location>
</feature>
<dbReference type="GO" id="GO:0033588">
    <property type="term" value="C:elongator holoenzyme complex"/>
    <property type="evidence" value="ECO:0007669"/>
    <property type="project" value="InterPro"/>
</dbReference>
<dbReference type="PANTHER" id="PTHR12747:SF0">
    <property type="entry name" value="ELONGATOR COMPLEX PROTEIN 1"/>
    <property type="match status" value="1"/>
</dbReference>
<dbReference type="Pfam" id="PF23878">
    <property type="entry name" value="TPR_ELP1"/>
    <property type="match status" value="1"/>
</dbReference>
<protein>
    <recommendedName>
        <fullName evidence="5 6">Elongator complex protein 1</fullName>
    </recommendedName>
</protein>
<dbReference type="Proteomes" id="UP000481858">
    <property type="component" value="Unassembled WGS sequence"/>
</dbReference>
<comment type="caution">
    <text evidence="13">The sequence shown here is derived from an EMBL/GenBank/DDBJ whole genome shotgun (WGS) entry which is preliminary data.</text>
</comment>
<dbReference type="InterPro" id="IPR015943">
    <property type="entry name" value="WD40/YVTN_repeat-like_dom_sf"/>
</dbReference>
<comment type="function">
    <text evidence="6">Component of the elongator complex which is required for multiple tRNA modifications, including mcm5U (5-methoxycarbonylmethyl uridine), mcm5s2U (5-methoxycarbonylmethyl-2-thiouridine), and ncm5U (5-carbamoylmethyl uridine). The elongator complex catalyzes formation of carboxymethyluridine in the wobble base at position 34 in tRNAs.</text>
</comment>
<comment type="pathway">
    <text evidence="1">tRNA modification; 5-methoxycarbonylmethyl-2-thiouridine-tRNA biosynthesis.</text>
</comment>
<dbReference type="InterPro" id="IPR006849">
    <property type="entry name" value="Elp1"/>
</dbReference>
<dbReference type="OrthoDB" id="40048at2759"/>